<evidence type="ECO:0000256" key="5">
    <source>
        <dbReference type="ARBA" id="ARBA00023054"/>
    </source>
</evidence>
<dbReference type="Pfam" id="PF05010">
    <property type="entry name" value="TACC_C"/>
    <property type="match status" value="1"/>
</dbReference>
<dbReference type="Gene3D" id="1.20.5.1700">
    <property type="match status" value="1"/>
</dbReference>
<evidence type="ECO:0000313" key="10">
    <source>
        <dbReference type="EMBL" id="MFH4976515.1"/>
    </source>
</evidence>
<feature type="compositionally biased region" description="Polar residues" evidence="8">
    <location>
        <begin position="198"/>
        <end position="208"/>
    </location>
</feature>
<evidence type="ECO:0000256" key="3">
    <source>
        <dbReference type="ARBA" id="ARBA00022490"/>
    </source>
</evidence>
<evidence type="ECO:0000256" key="8">
    <source>
        <dbReference type="SAM" id="MobiDB-lite"/>
    </source>
</evidence>
<sequence>MTLLASTPVISDSGNDEVEPDGIVQKQKLESGNIAEQAYKPSVTSDSNGWTTISLDSPTDEVKPRSHSITRTPEYLSVPQRCTLSDDEDNAVYENVFSSDKKLSVSTETIKAMAGPFTIHPPLMIASKQPQGKPQPSTKWATKDSDRTTSSNTDVSDVTDKNHNIQQDIPEIFVGSDNHEVPSRETEQENEVLPNAYPTLNDTAISLKQKTDTTKEDSQSSAACINPPDDVRIAVLRSTVEKPKSGEKDDASLETEARENASMKKNDEEKKSELTTQSSVFSDESQFSEKDRSSSSTFMTSFEANSERSYAESSDGTVFSADSISEDESQAFEIKKPIQVSQIPMSNMWGHPYQQSRRRRKRSGQQTVTKKTQFAIEIEEAFADVAKMNVANPLREAEHRIQSIVARQQKEWSYIYDQLCLKYTQECDKNEVVERKAADRGLLLAEYEEIVNAMVLTIENMNRMNGDIDKLDSLRKERDVLTKERDQLAEDLISLEQSYSTLFRRYEKLRQTSLLLKKNEINLKKAAEDIANRYASLNDKFMLLQNEAQNKLDEANDEILRLSKQNEADLLPLRMKVKQLEARENSLTAMVAAKNKEIIELTTLFEEVIAHAEEDEQNNDESPV</sequence>
<organism evidence="10 11">
    <name type="scientific">Gnathostoma spinigerum</name>
    <dbReference type="NCBI Taxonomy" id="75299"/>
    <lineage>
        <taxon>Eukaryota</taxon>
        <taxon>Metazoa</taxon>
        <taxon>Ecdysozoa</taxon>
        <taxon>Nematoda</taxon>
        <taxon>Chromadorea</taxon>
        <taxon>Rhabditida</taxon>
        <taxon>Spirurina</taxon>
        <taxon>Gnathostomatomorpha</taxon>
        <taxon>Gnathostomatoidea</taxon>
        <taxon>Gnathostomatidae</taxon>
        <taxon>Gnathostoma</taxon>
    </lineage>
</organism>
<evidence type="ECO:0000256" key="2">
    <source>
        <dbReference type="ARBA" id="ARBA00009423"/>
    </source>
</evidence>
<feature type="compositionally biased region" description="Basic and acidic residues" evidence="8">
    <location>
        <begin position="177"/>
        <end position="187"/>
    </location>
</feature>
<keyword evidence="3" id="KW-0963">Cytoplasm</keyword>
<evidence type="ECO:0000256" key="6">
    <source>
        <dbReference type="ARBA" id="ARBA00023212"/>
    </source>
</evidence>
<feature type="compositionally biased region" description="Polar residues" evidence="8">
    <location>
        <begin position="274"/>
        <end position="285"/>
    </location>
</feature>
<feature type="compositionally biased region" description="Basic and acidic residues" evidence="8">
    <location>
        <begin position="209"/>
        <end position="218"/>
    </location>
</feature>
<feature type="region of interest" description="Disordered" evidence="8">
    <location>
        <begin position="42"/>
        <end position="74"/>
    </location>
</feature>
<comment type="similarity">
    <text evidence="2">Belongs to the TACC family.</text>
</comment>
<dbReference type="PANTHER" id="PTHR13924:SF10">
    <property type="entry name" value="TRANSFORMING ACIDIC COILED-COIL PROTEIN, ISOFORM K"/>
    <property type="match status" value="1"/>
</dbReference>
<proteinExistence type="inferred from homology"/>
<reference evidence="10 11" key="1">
    <citation type="submission" date="2024-08" db="EMBL/GenBank/DDBJ databases">
        <title>Gnathostoma spinigerum genome.</title>
        <authorList>
            <person name="Gonzalez-Bertolin B."/>
            <person name="Monzon S."/>
            <person name="Zaballos A."/>
            <person name="Jimenez P."/>
            <person name="Dekumyoy P."/>
            <person name="Varona S."/>
            <person name="Cuesta I."/>
            <person name="Sumanam S."/>
            <person name="Adisakwattana P."/>
            <person name="Gasser R.B."/>
            <person name="Hernandez-Gonzalez A."/>
            <person name="Young N.D."/>
            <person name="Perteguer M.J."/>
        </authorList>
    </citation>
    <scope>NUCLEOTIDE SEQUENCE [LARGE SCALE GENOMIC DNA]</scope>
    <source>
        <strain evidence="10">AL3</strain>
        <tissue evidence="10">Liver</tissue>
    </source>
</reference>
<evidence type="ECO:0000256" key="7">
    <source>
        <dbReference type="SAM" id="Coils"/>
    </source>
</evidence>
<feature type="compositionally biased region" description="Polar residues" evidence="8">
    <location>
        <begin position="128"/>
        <end position="140"/>
    </location>
</feature>
<feature type="compositionally biased region" description="Polar residues" evidence="8">
    <location>
        <begin position="294"/>
        <end position="304"/>
    </location>
</feature>
<keyword evidence="4" id="KW-0597">Phosphoprotein</keyword>
<feature type="region of interest" description="Disordered" evidence="8">
    <location>
        <begin position="343"/>
        <end position="369"/>
    </location>
</feature>
<feature type="domain" description="Transforming acidic coiled-coil-containing protein C-terminal" evidence="9">
    <location>
        <begin position="441"/>
        <end position="609"/>
    </location>
</feature>
<feature type="region of interest" description="Disordered" evidence="8">
    <location>
        <begin position="121"/>
        <end position="314"/>
    </location>
</feature>
<evidence type="ECO:0000256" key="1">
    <source>
        <dbReference type="ARBA" id="ARBA00004245"/>
    </source>
</evidence>
<feature type="coiled-coil region" evidence="7">
    <location>
        <begin position="527"/>
        <end position="597"/>
    </location>
</feature>
<comment type="subcellular location">
    <subcellularLocation>
        <location evidence="1">Cytoplasm</location>
        <location evidence="1">Cytoskeleton</location>
    </subcellularLocation>
</comment>
<evidence type="ECO:0000259" key="9">
    <source>
        <dbReference type="Pfam" id="PF05010"/>
    </source>
</evidence>
<dbReference type="EMBL" id="JBGFUD010001609">
    <property type="protein sequence ID" value="MFH4976515.1"/>
    <property type="molecule type" value="Genomic_DNA"/>
</dbReference>
<comment type="caution">
    <text evidence="10">The sequence shown here is derived from an EMBL/GenBank/DDBJ whole genome shotgun (WGS) entry which is preliminary data.</text>
</comment>
<dbReference type="InterPro" id="IPR039915">
    <property type="entry name" value="TACC"/>
</dbReference>
<dbReference type="Proteomes" id="UP001608902">
    <property type="component" value="Unassembled WGS sequence"/>
</dbReference>
<accession>A0ABD6EJQ8</accession>
<keyword evidence="6" id="KW-0206">Cytoskeleton</keyword>
<evidence type="ECO:0000256" key="4">
    <source>
        <dbReference type="ARBA" id="ARBA00022553"/>
    </source>
</evidence>
<feature type="compositionally biased region" description="Polar residues" evidence="8">
    <location>
        <begin position="42"/>
        <end position="57"/>
    </location>
</feature>
<feature type="compositionally biased region" description="Basic and acidic residues" evidence="8">
    <location>
        <begin position="239"/>
        <end position="273"/>
    </location>
</feature>
<protein>
    <recommendedName>
        <fullName evidence="9">Transforming acidic coiled-coil-containing protein C-terminal domain-containing protein</fullName>
    </recommendedName>
</protein>
<dbReference type="AlphaFoldDB" id="A0ABD6EJQ8"/>
<dbReference type="GO" id="GO:0005856">
    <property type="term" value="C:cytoskeleton"/>
    <property type="evidence" value="ECO:0007669"/>
    <property type="project" value="UniProtKB-SubCell"/>
</dbReference>
<gene>
    <name evidence="10" type="ORF">AB6A40_003224</name>
</gene>
<keyword evidence="11" id="KW-1185">Reference proteome</keyword>
<dbReference type="InterPro" id="IPR007707">
    <property type="entry name" value="TACC_C"/>
</dbReference>
<evidence type="ECO:0000313" key="11">
    <source>
        <dbReference type="Proteomes" id="UP001608902"/>
    </source>
</evidence>
<feature type="coiled-coil region" evidence="7">
    <location>
        <begin position="471"/>
        <end position="498"/>
    </location>
</feature>
<name>A0ABD6EJQ8_9BILA</name>
<keyword evidence="5 7" id="KW-0175">Coiled coil</keyword>
<dbReference type="PANTHER" id="PTHR13924">
    <property type="entry name" value="TRANSFORMING ACIDIC COILED-COIL CONTAINING PROTEIN 1/2"/>
    <property type="match status" value="1"/>
</dbReference>